<dbReference type="Proteomes" id="UP000199060">
    <property type="component" value="Unassembled WGS sequence"/>
</dbReference>
<dbReference type="PANTHER" id="PTHR45128">
    <property type="entry name" value="METHYLTRANSFERASE TYPE 11"/>
    <property type="match status" value="1"/>
</dbReference>
<feature type="domain" description="Methyltransferase" evidence="1">
    <location>
        <begin position="110"/>
        <end position="240"/>
    </location>
</feature>
<gene>
    <name evidence="2" type="ORF">SAMN04488104_102953</name>
</gene>
<keyword evidence="2" id="KW-0489">Methyltransferase</keyword>
<proteinExistence type="predicted"/>
<reference evidence="3" key="1">
    <citation type="submission" date="2016-10" db="EMBL/GenBank/DDBJ databases">
        <authorList>
            <person name="Varghese N."/>
            <person name="Submissions S."/>
        </authorList>
    </citation>
    <scope>NUCLEOTIDE SEQUENCE [LARGE SCALE GENOMIC DNA]</scope>
    <source>
        <strain evidence="3">DSM 23095</strain>
    </source>
</reference>
<organism evidence="2 3">
    <name type="scientific">Algoriphagus faecimaris</name>
    <dbReference type="NCBI Taxonomy" id="686796"/>
    <lineage>
        <taxon>Bacteria</taxon>
        <taxon>Pseudomonadati</taxon>
        <taxon>Bacteroidota</taxon>
        <taxon>Cytophagia</taxon>
        <taxon>Cytophagales</taxon>
        <taxon>Cyclobacteriaceae</taxon>
        <taxon>Algoriphagus</taxon>
    </lineage>
</organism>
<dbReference type="AlphaFoldDB" id="A0A1G6UNT7"/>
<keyword evidence="3" id="KW-1185">Reference proteome</keyword>
<evidence type="ECO:0000313" key="2">
    <source>
        <dbReference type="EMBL" id="SDD43012.1"/>
    </source>
</evidence>
<dbReference type="Pfam" id="PF13847">
    <property type="entry name" value="Methyltransf_31"/>
    <property type="match status" value="1"/>
</dbReference>
<dbReference type="CDD" id="cd02440">
    <property type="entry name" value="AdoMet_MTases"/>
    <property type="match status" value="1"/>
</dbReference>
<dbReference type="STRING" id="686796.SAMN04488104_102953"/>
<dbReference type="GO" id="GO:0008168">
    <property type="term" value="F:methyltransferase activity"/>
    <property type="evidence" value="ECO:0007669"/>
    <property type="project" value="UniProtKB-KW"/>
</dbReference>
<sequence length="267" mass="30311">MKVKGNDRRENMSANLKFLTKSVKMKSIPLILISLFFIGLFSKPSIVFAQNEKEENSYSFQTPSRDGTGKFYLGREISQIMGFQGMQWLERASREREEGVSAAIKNLPISEESNVADIGAGSGYYIFRIAPKVPKGKVYAVEIQDEALKYLDEKSEELGFQNVVAVKGNSYSPNLPENTIDVAIMVDVYHELAYPKEMLQSIRRSLKSGGKLILIEYRGEDASIPIKPLHKMTEKQAEKELKENGYRLVKNGKFLPIQHYLIFEKID</sequence>
<protein>
    <submittedName>
        <fullName evidence="2">Methyltransferase domain-containing protein</fullName>
    </submittedName>
</protein>
<dbReference type="PANTHER" id="PTHR45128:SF1">
    <property type="entry name" value="S-ADENOSYLMETHIONINE-DEPENDENT METHYLTRANSFERASE RV2258C"/>
    <property type="match status" value="1"/>
</dbReference>
<evidence type="ECO:0000313" key="3">
    <source>
        <dbReference type="Proteomes" id="UP000199060"/>
    </source>
</evidence>
<dbReference type="SUPFAM" id="SSF53335">
    <property type="entry name" value="S-adenosyl-L-methionine-dependent methyltransferases"/>
    <property type="match status" value="1"/>
</dbReference>
<dbReference type="InterPro" id="IPR053173">
    <property type="entry name" value="SAM-binding_MTase"/>
</dbReference>
<name>A0A1G6UNT7_9BACT</name>
<dbReference type="Gene3D" id="3.40.50.150">
    <property type="entry name" value="Vaccinia Virus protein VP39"/>
    <property type="match status" value="1"/>
</dbReference>
<dbReference type="InterPro" id="IPR025714">
    <property type="entry name" value="Methyltranfer_dom"/>
</dbReference>
<dbReference type="GO" id="GO:0032259">
    <property type="term" value="P:methylation"/>
    <property type="evidence" value="ECO:0007669"/>
    <property type="project" value="UniProtKB-KW"/>
</dbReference>
<evidence type="ECO:0000259" key="1">
    <source>
        <dbReference type="Pfam" id="PF13847"/>
    </source>
</evidence>
<dbReference type="EMBL" id="FNAC01000029">
    <property type="protein sequence ID" value="SDD43012.1"/>
    <property type="molecule type" value="Genomic_DNA"/>
</dbReference>
<dbReference type="InterPro" id="IPR029063">
    <property type="entry name" value="SAM-dependent_MTases_sf"/>
</dbReference>
<keyword evidence="2" id="KW-0808">Transferase</keyword>
<accession>A0A1G6UNT7</accession>